<name>A0A563ET89_9PSEU</name>
<dbReference type="RefSeq" id="WP_146353194.1">
    <property type="nucleotide sequence ID" value="NZ_VOBR01000010.1"/>
</dbReference>
<keyword evidence="1" id="KW-1133">Transmembrane helix</keyword>
<dbReference type="Proteomes" id="UP000316639">
    <property type="component" value="Unassembled WGS sequence"/>
</dbReference>
<accession>A0A563ET89</accession>
<evidence type="ECO:0000256" key="1">
    <source>
        <dbReference type="SAM" id="Phobius"/>
    </source>
</evidence>
<reference evidence="2 3" key="1">
    <citation type="submission" date="2019-07" db="EMBL/GenBank/DDBJ databases">
        <title>Lentzea xizangensis sp. nov., isolated from Qinghai-Tibetan Plateau Soils.</title>
        <authorList>
            <person name="Huang J."/>
        </authorList>
    </citation>
    <scope>NUCLEOTIDE SEQUENCE [LARGE SCALE GENOMIC DNA]</scope>
    <source>
        <strain evidence="2 3">FXJ1.1311</strain>
    </source>
</reference>
<keyword evidence="3" id="KW-1185">Reference proteome</keyword>
<feature type="transmembrane region" description="Helical" evidence="1">
    <location>
        <begin position="40"/>
        <end position="60"/>
    </location>
</feature>
<protein>
    <submittedName>
        <fullName evidence="2">Uncharacterized protein</fullName>
    </submittedName>
</protein>
<evidence type="ECO:0000313" key="3">
    <source>
        <dbReference type="Proteomes" id="UP000316639"/>
    </source>
</evidence>
<dbReference type="EMBL" id="VOBR01000010">
    <property type="protein sequence ID" value="TWP50945.1"/>
    <property type="molecule type" value="Genomic_DNA"/>
</dbReference>
<sequence>MRDDLDIEIAELYPQRPGDDAALAALREKLFAPRKRRRDWTGAVAAAAVVVLITGIAVFFRLPDHVLPLAPAPSLTEAADRLDAIPEPSGPYRHVTRRVWTGRTVELGANRWYTYAEEFLVEYWVPAAAGQQVGFSNRATGGVRWIGGTEPESVLANRPAPELPPDLRGYCPLTPCEMPAVTAEELENARNNPARPHEVFDGAWSRLDYPFTTNKEQAKVYRLLALVPAARYTGEWIELDSVLDGGRLRLKVDPVSGRFLGYERLVPTPSRLPSDTVLDSVEITVEAADKMPSG</sequence>
<organism evidence="2 3">
    <name type="scientific">Lentzea tibetensis</name>
    <dbReference type="NCBI Taxonomy" id="2591470"/>
    <lineage>
        <taxon>Bacteria</taxon>
        <taxon>Bacillati</taxon>
        <taxon>Actinomycetota</taxon>
        <taxon>Actinomycetes</taxon>
        <taxon>Pseudonocardiales</taxon>
        <taxon>Pseudonocardiaceae</taxon>
        <taxon>Lentzea</taxon>
    </lineage>
</organism>
<keyword evidence="1" id="KW-0812">Transmembrane</keyword>
<gene>
    <name evidence="2" type="ORF">FKR81_17875</name>
</gene>
<evidence type="ECO:0000313" key="2">
    <source>
        <dbReference type="EMBL" id="TWP50945.1"/>
    </source>
</evidence>
<dbReference type="OrthoDB" id="3690371at2"/>
<comment type="caution">
    <text evidence="2">The sequence shown here is derived from an EMBL/GenBank/DDBJ whole genome shotgun (WGS) entry which is preliminary data.</text>
</comment>
<dbReference type="AlphaFoldDB" id="A0A563ET89"/>
<keyword evidence="1" id="KW-0472">Membrane</keyword>
<proteinExistence type="predicted"/>